<evidence type="ECO:0000256" key="5">
    <source>
        <dbReference type="ARBA" id="ARBA00023136"/>
    </source>
</evidence>
<reference evidence="7" key="1">
    <citation type="submission" date="2020-08" db="EMBL/GenBank/DDBJ databases">
        <title>Genome public.</title>
        <authorList>
            <person name="Liu C."/>
            <person name="Sun Q."/>
        </authorList>
    </citation>
    <scope>NUCLEOTIDE SEQUENCE</scope>
    <source>
        <strain evidence="7">BX8</strain>
    </source>
</reference>
<evidence type="ECO:0000256" key="6">
    <source>
        <dbReference type="SAM" id="Phobius"/>
    </source>
</evidence>
<feature type="transmembrane region" description="Helical" evidence="6">
    <location>
        <begin position="101"/>
        <end position="125"/>
    </location>
</feature>
<feature type="transmembrane region" description="Helical" evidence="6">
    <location>
        <begin position="21"/>
        <end position="43"/>
    </location>
</feature>
<dbReference type="AlphaFoldDB" id="A0A923L293"/>
<feature type="transmembrane region" description="Helical" evidence="6">
    <location>
        <begin position="137"/>
        <end position="156"/>
    </location>
</feature>
<dbReference type="CDD" id="cd06579">
    <property type="entry name" value="TM_PBP1_transp_AraH_like"/>
    <property type="match status" value="1"/>
</dbReference>
<evidence type="ECO:0000256" key="3">
    <source>
        <dbReference type="ARBA" id="ARBA00022692"/>
    </source>
</evidence>
<accession>A0A923L293</accession>
<feature type="transmembrane region" description="Helical" evidence="6">
    <location>
        <begin position="224"/>
        <end position="241"/>
    </location>
</feature>
<keyword evidence="3 6" id="KW-0812">Transmembrane</keyword>
<keyword evidence="4 6" id="KW-1133">Transmembrane helix</keyword>
<feature type="transmembrane region" description="Helical" evidence="6">
    <location>
        <begin position="262"/>
        <end position="290"/>
    </location>
</feature>
<dbReference type="Pfam" id="PF02653">
    <property type="entry name" value="BPD_transp_2"/>
    <property type="match status" value="1"/>
</dbReference>
<protein>
    <submittedName>
        <fullName evidence="7">ABC transporter permease</fullName>
    </submittedName>
</protein>
<feature type="transmembrane region" description="Helical" evidence="6">
    <location>
        <begin position="302"/>
        <end position="318"/>
    </location>
</feature>
<comment type="subcellular location">
    <subcellularLocation>
        <location evidence="1">Cell membrane</location>
        <topology evidence="1">Multi-pass membrane protein</topology>
    </subcellularLocation>
</comment>
<dbReference type="GO" id="GO:0022857">
    <property type="term" value="F:transmembrane transporter activity"/>
    <property type="evidence" value="ECO:0007669"/>
    <property type="project" value="InterPro"/>
</dbReference>
<dbReference type="InterPro" id="IPR001851">
    <property type="entry name" value="ABC_transp_permease"/>
</dbReference>
<evidence type="ECO:0000313" key="8">
    <source>
        <dbReference type="Proteomes" id="UP000659630"/>
    </source>
</evidence>
<feature type="transmembrane region" description="Helical" evidence="6">
    <location>
        <begin position="163"/>
        <end position="192"/>
    </location>
</feature>
<evidence type="ECO:0000256" key="4">
    <source>
        <dbReference type="ARBA" id="ARBA00022989"/>
    </source>
</evidence>
<gene>
    <name evidence="7" type="ORF">H8S23_13235</name>
</gene>
<sequence length="332" mass="35312">MEKTKSRPKTGNGRSGGAKAFFSQYVGQIAFLGLLFVVLSFGTGNFLTSQNLINVMRQISTNMYVSCALTMILITGGIDLSTGSVMALSGMVAGYMSLAGLPFWLCALCGVLSGTLSGFISGFIISSTSLPPFIVTYSMQSVLRGMVFVITSANVLRLTDDAFIAFGGGSLGIVPYPVIYMIVVIVITYLIVNRTQLGRHMYATGGNVKAAQYAGIRVKWVRRFIYMASGTMAALAGLVYTSRSTSMQPALGTGMEMDAIAAVVLGGTSMGGGQGGIFGTILGVLIIGFINNGLNLLRMNSYWQYICKGIVILIAVYLDDVKNKRMLRAVGK</sequence>
<dbReference type="Proteomes" id="UP000659630">
    <property type="component" value="Unassembled WGS sequence"/>
</dbReference>
<comment type="caution">
    <text evidence="7">The sequence shown here is derived from an EMBL/GenBank/DDBJ whole genome shotgun (WGS) entry which is preliminary data.</text>
</comment>
<dbReference type="GO" id="GO:0005886">
    <property type="term" value="C:plasma membrane"/>
    <property type="evidence" value="ECO:0007669"/>
    <property type="project" value="UniProtKB-SubCell"/>
</dbReference>
<keyword evidence="2" id="KW-1003">Cell membrane</keyword>
<keyword evidence="8" id="KW-1185">Reference proteome</keyword>
<dbReference type="RefSeq" id="WP_186888830.1">
    <property type="nucleotide sequence ID" value="NZ_JACONZ010000005.1"/>
</dbReference>
<name>A0A923L293_9FIRM</name>
<evidence type="ECO:0000313" key="7">
    <source>
        <dbReference type="EMBL" id="MBC5582471.1"/>
    </source>
</evidence>
<dbReference type="PANTHER" id="PTHR32196">
    <property type="entry name" value="ABC TRANSPORTER PERMEASE PROTEIN YPHD-RELATED-RELATED"/>
    <property type="match status" value="1"/>
</dbReference>
<dbReference type="PANTHER" id="PTHR32196:SF72">
    <property type="entry name" value="RIBOSE IMPORT PERMEASE PROTEIN RBSC"/>
    <property type="match status" value="1"/>
</dbReference>
<keyword evidence="5 6" id="KW-0472">Membrane</keyword>
<feature type="transmembrane region" description="Helical" evidence="6">
    <location>
        <begin position="63"/>
        <end position="89"/>
    </location>
</feature>
<dbReference type="EMBL" id="JACONZ010000005">
    <property type="protein sequence ID" value="MBC5582471.1"/>
    <property type="molecule type" value="Genomic_DNA"/>
</dbReference>
<evidence type="ECO:0000256" key="1">
    <source>
        <dbReference type="ARBA" id="ARBA00004651"/>
    </source>
</evidence>
<proteinExistence type="predicted"/>
<organism evidence="7 8">
    <name type="scientific">Anaerofilum hominis</name>
    <dbReference type="NCBI Taxonomy" id="2763016"/>
    <lineage>
        <taxon>Bacteria</taxon>
        <taxon>Bacillati</taxon>
        <taxon>Bacillota</taxon>
        <taxon>Clostridia</taxon>
        <taxon>Eubacteriales</taxon>
        <taxon>Oscillospiraceae</taxon>
        <taxon>Anaerofilum</taxon>
    </lineage>
</organism>
<evidence type="ECO:0000256" key="2">
    <source>
        <dbReference type="ARBA" id="ARBA00022475"/>
    </source>
</evidence>